<dbReference type="RefSeq" id="WP_345866195.1">
    <property type="nucleotide sequence ID" value="NZ_JBDIMF010000008.1"/>
</dbReference>
<accession>A0ABU9XWM9</accession>
<feature type="domain" description="Thioesterase" evidence="1">
    <location>
        <begin position="46"/>
        <end position="116"/>
    </location>
</feature>
<keyword evidence="2" id="KW-0378">Hydrolase</keyword>
<dbReference type="Proteomes" id="UP001404104">
    <property type="component" value="Unassembled WGS sequence"/>
</dbReference>
<reference evidence="2 3" key="1">
    <citation type="submission" date="2024-05" db="EMBL/GenBank/DDBJ databases">
        <authorList>
            <person name="Liu Q."/>
            <person name="Xin Y.-H."/>
        </authorList>
    </citation>
    <scope>NUCLEOTIDE SEQUENCE [LARGE SCALE GENOMIC DNA]</scope>
    <source>
        <strain evidence="2 3">CGMCC 1.15349</strain>
    </source>
</reference>
<dbReference type="EMBL" id="JBDIMF010000008">
    <property type="protein sequence ID" value="MEN2787951.1"/>
    <property type="molecule type" value="Genomic_DNA"/>
</dbReference>
<comment type="caution">
    <text evidence="2">The sequence shown here is derived from an EMBL/GenBank/DDBJ whole genome shotgun (WGS) entry which is preliminary data.</text>
</comment>
<dbReference type="InterPro" id="IPR006683">
    <property type="entry name" value="Thioestr_dom"/>
</dbReference>
<gene>
    <name evidence="2" type="ORF">ABC969_16175</name>
</gene>
<dbReference type="InterPro" id="IPR029069">
    <property type="entry name" value="HotDog_dom_sf"/>
</dbReference>
<protein>
    <submittedName>
        <fullName evidence="2">PaaI family thioesterase</fullName>
        <ecNumber evidence="2">3.1.2.-</ecNumber>
    </submittedName>
</protein>
<dbReference type="Gene3D" id="3.10.129.10">
    <property type="entry name" value="Hotdog Thioesterase"/>
    <property type="match status" value="1"/>
</dbReference>
<sequence length="142" mass="14638">MTVYYQSGRIPPAAALLGWRYLGTVNDPSRVRIALTGSDAFCDLAGNVHGGLLAAMLEEVITTTIAIATGGLSLGVTISINVQILRSVAPGPLVGEGSITLMGRNISFSEAQLLADGSPVARANGCCRLVPVDPKWGSATVD</sequence>
<dbReference type="SUPFAM" id="SSF54637">
    <property type="entry name" value="Thioesterase/thiol ester dehydrase-isomerase"/>
    <property type="match status" value="1"/>
</dbReference>
<dbReference type="Pfam" id="PF03061">
    <property type="entry name" value="4HBT"/>
    <property type="match status" value="1"/>
</dbReference>
<evidence type="ECO:0000259" key="1">
    <source>
        <dbReference type="Pfam" id="PF03061"/>
    </source>
</evidence>
<dbReference type="EC" id="3.1.2.-" evidence="2"/>
<proteinExistence type="predicted"/>
<organism evidence="2 3">
    <name type="scientific">Sphingomonas qilianensis</name>
    <dbReference type="NCBI Taxonomy" id="1736690"/>
    <lineage>
        <taxon>Bacteria</taxon>
        <taxon>Pseudomonadati</taxon>
        <taxon>Pseudomonadota</taxon>
        <taxon>Alphaproteobacteria</taxon>
        <taxon>Sphingomonadales</taxon>
        <taxon>Sphingomonadaceae</taxon>
        <taxon>Sphingomonas</taxon>
    </lineage>
</organism>
<evidence type="ECO:0000313" key="3">
    <source>
        <dbReference type="Proteomes" id="UP001404104"/>
    </source>
</evidence>
<dbReference type="GO" id="GO:0016787">
    <property type="term" value="F:hydrolase activity"/>
    <property type="evidence" value="ECO:0007669"/>
    <property type="project" value="UniProtKB-KW"/>
</dbReference>
<dbReference type="CDD" id="cd03443">
    <property type="entry name" value="PaaI_thioesterase"/>
    <property type="match status" value="1"/>
</dbReference>
<keyword evidence="3" id="KW-1185">Reference proteome</keyword>
<name>A0ABU9XWM9_9SPHN</name>
<evidence type="ECO:0000313" key="2">
    <source>
        <dbReference type="EMBL" id="MEN2787951.1"/>
    </source>
</evidence>